<keyword evidence="1" id="KW-0328">Glycosyltransferase</keyword>
<gene>
    <name evidence="3" type="ORF">A2363_05065</name>
</gene>
<dbReference type="Proteomes" id="UP000176186">
    <property type="component" value="Unassembled WGS sequence"/>
</dbReference>
<dbReference type="STRING" id="1798401.A2363_05065"/>
<dbReference type="GO" id="GO:0016758">
    <property type="term" value="F:hexosyltransferase activity"/>
    <property type="evidence" value="ECO:0007669"/>
    <property type="project" value="TreeGrafter"/>
</dbReference>
<name>A0A1F6BFM9_9BACT</name>
<dbReference type="InterPro" id="IPR004629">
    <property type="entry name" value="WecG_TagA_CpsF"/>
</dbReference>
<keyword evidence="2" id="KW-0808">Transferase</keyword>
<dbReference type="CDD" id="cd06533">
    <property type="entry name" value="Glyco_transf_WecG_TagA"/>
    <property type="match status" value="1"/>
</dbReference>
<accession>A0A1F6BFM9</accession>
<dbReference type="Pfam" id="PF03808">
    <property type="entry name" value="Glyco_tran_WecG"/>
    <property type="match status" value="1"/>
</dbReference>
<dbReference type="AlphaFoldDB" id="A0A1F6BFM9"/>
<dbReference type="NCBIfam" id="TIGR00696">
    <property type="entry name" value="wecG_tagA_cpsF"/>
    <property type="match status" value="1"/>
</dbReference>
<dbReference type="PANTHER" id="PTHR34136:SF1">
    <property type="entry name" value="UDP-N-ACETYL-D-MANNOSAMINURONIC ACID TRANSFERASE"/>
    <property type="match status" value="1"/>
</dbReference>
<comment type="caution">
    <text evidence="3">The sequence shown here is derived from an EMBL/GenBank/DDBJ whole genome shotgun (WGS) entry which is preliminary data.</text>
</comment>
<evidence type="ECO:0000313" key="3">
    <source>
        <dbReference type="EMBL" id="OGG35613.1"/>
    </source>
</evidence>
<dbReference type="EMBL" id="MFKE01000011">
    <property type="protein sequence ID" value="OGG35613.1"/>
    <property type="molecule type" value="Genomic_DNA"/>
</dbReference>
<proteinExistence type="predicted"/>
<reference evidence="3 4" key="1">
    <citation type="journal article" date="2016" name="Nat. Commun.">
        <title>Thousands of microbial genomes shed light on interconnected biogeochemical processes in an aquifer system.</title>
        <authorList>
            <person name="Anantharaman K."/>
            <person name="Brown C.T."/>
            <person name="Hug L.A."/>
            <person name="Sharon I."/>
            <person name="Castelle C.J."/>
            <person name="Probst A.J."/>
            <person name="Thomas B.C."/>
            <person name="Singh A."/>
            <person name="Wilkins M.J."/>
            <person name="Karaoz U."/>
            <person name="Brodie E.L."/>
            <person name="Williams K.H."/>
            <person name="Hubbard S.S."/>
            <person name="Banfield J.F."/>
        </authorList>
    </citation>
    <scope>NUCLEOTIDE SEQUENCE [LARGE SCALE GENOMIC DNA]</scope>
</reference>
<dbReference type="PANTHER" id="PTHR34136">
    <property type="match status" value="1"/>
</dbReference>
<evidence type="ECO:0000256" key="2">
    <source>
        <dbReference type="ARBA" id="ARBA00022679"/>
    </source>
</evidence>
<sequence>MRLNAVKILKISITNASKNEILEEIQKYLASPRKIRQKSLKIFTPNTEQMVFAHDNPGFAAVLNRADISLPDSIGVVLAGRFLTKKPIQIPIRGVEFMEDLVRVAVGRHVPIGLIGGRDNLAVDTLSCLRQKHGKLQDSWAEDGPEISFHNLLFIIHNSDEKLYFERLSRHIVRSGARIIFVALGPPKQEYFVERLARQTPGVIFMVVGGSFDIISGRLPRAPLVIRLIGFEWLWRLILEPRRWRRQLALIRFVWLVLQEKLTSRG</sequence>
<evidence type="ECO:0000313" key="4">
    <source>
        <dbReference type="Proteomes" id="UP000176186"/>
    </source>
</evidence>
<protein>
    <submittedName>
        <fullName evidence="3">Uncharacterized protein</fullName>
    </submittedName>
</protein>
<evidence type="ECO:0000256" key="1">
    <source>
        <dbReference type="ARBA" id="ARBA00022676"/>
    </source>
</evidence>
<organism evidence="3 4">
    <name type="scientific">Candidatus Gottesmanbacteria bacterium RIFOXYB1_FULL_47_11</name>
    <dbReference type="NCBI Taxonomy" id="1798401"/>
    <lineage>
        <taxon>Bacteria</taxon>
        <taxon>Candidatus Gottesmaniibacteriota</taxon>
    </lineage>
</organism>